<dbReference type="PANTHER" id="PTHR36891:SF1">
    <property type="entry name" value="OS01G0127400 PROTEIN"/>
    <property type="match status" value="1"/>
</dbReference>
<evidence type="ECO:0008006" key="2">
    <source>
        <dbReference type="Google" id="ProtNLM"/>
    </source>
</evidence>
<dbReference type="EMBL" id="MG264610">
    <property type="protein sequence ID" value="AUG32134.1"/>
    <property type="molecule type" value="Genomic_DNA"/>
</dbReference>
<gene>
    <name evidence="1" type="ORF">PLO_127</name>
</gene>
<reference evidence="1" key="1">
    <citation type="submission" date="2017-10" db="EMBL/GenBank/DDBJ databases">
        <title>Paulinella longichromatophora chromatophore genome.</title>
        <authorList>
            <person name="Lhee D."/>
            <person name="Yoon H.S."/>
        </authorList>
    </citation>
    <scope>NUCLEOTIDE SEQUENCE</scope>
</reference>
<geneLocation type="plastid" evidence="1"/>
<protein>
    <recommendedName>
        <fullName evidence="2">DUF3326 domain-containing protein</fullName>
    </recommendedName>
</protein>
<keyword evidence="1" id="KW-0934">Plastid</keyword>
<dbReference type="Pfam" id="PF11805">
    <property type="entry name" value="DUF3326"/>
    <property type="match status" value="1"/>
</dbReference>
<dbReference type="AlphaFoldDB" id="A0A2H4ZNM0"/>
<proteinExistence type="predicted"/>
<name>A0A2H4ZNM0_9EUKA</name>
<accession>A0A2H4ZNM0</accession>
<sequence>MIVPTGIGCSIGGYAGDSLPSARLLAAASGCLITHPNVMNGASLYWRESSIHYVEGWALNQFVSSNVFLIPVRQQKIGLIIDSDLDSNLRYRHLQVADACRATLGLKIGPAVVTDQPLRITLTSSPTGISWGYIDSPDSLIRAGEKLKDLGATAIAIVARFPDNLTDEALISYRQGQGVDSLAGAEAIISHLLGSHLKIPCAHAPALESLPLDPILDPRAAGEELGYTFLTSVLVGLDQAPSIGMLDSENQNHKWQGGDRITADNLGAIVVPSGALGNEAVLTSIEKGVPVITIENNSSLLQVNADKLGISNISVKSYAEAAGLILALRAGIAFESLSRPINRLLL</sequence>
<organism evidence="1">
    <name type="scientific">Paulinella longichromatophora</name>
    <dbReference type="NCBI Taxonomy" id="1708747"/>
    <lineage>
        <taxon>Eukaryota</taxon>
        <taxon>Sar</taxon>
        <taxon>Rhizaria</taxon>
        <taxon>Cercozoa</taxon>
        <taxon>Imbricatea</taxon>
        <taxon>Silicofilosea</taxon>
        <taxon>Euglyphida</taxon>
        <taxon>Paulinellidae</taxon>
        <taxon>Paulinella</taxon>
    </lineage>
</organism>
<dbReference type="InterPro" id="IPR021763">
    <property type="entry name" value="DUF3326"/>
</dbReference>
<dbReference type="PANTHER" id="PTHR36891">
    <property type="entry name" value="OS01G0127400 PROTEIN"/>
    <property type="match status" value="1"/>
</dbReference>
<evidence type="ECO:0000313" key="1">
    <source>
        <dbReference type="EMBL" id="AUG32134.1"/>
    </source>
</evidence>